<dbReference type="PANTHER" id="PTHR35798">
    <property type="entry name" value="CELL DIVISION PROTEIN SEPF"/>
    <property type="match status" value="1"/>
</dbReference>
<evidence type="ECO:0000313" key="8">
    <source>
        <dbReference type="Proteomes" id="UP001597192"/>
    </source>
</evidence>
<dbReference type="EMBL" id="JBHTOG010000039">
    <property type="protein sequence ID" value="MFD1432540.1"/>
    <property type="molecule type" value="Genomic_DNA"/>
</dbReference>
<dbReference type="InterPro" id="IPR007561">
    <property type="entry name" value="Cell_div_SepF/SepF-rel"/>
</dbReference>
<evidence type="ECO:0000256" key="6">
    <source>
        <dbReference type="SAM" id="MobiDB-lite"/>
    </source>
</evidence>
<dbReference type="GO" id="GO:0051301">
    <property type="term" value="P:cell division"/>
    <property type="evidence" value="ECO:0007669"/>
    <property type="project" value="UniProtKB-KW"/>
</dbReference>
<comment type="function">
    <text evidence="4 5">Cell division protein that is part of the divisome complex and is recruited early to the Z-ring. Probably stimulates Z-ring formation, perhaps through the cross-linking of FtsZ protofilaments. Its function overlaps with FtsA.</text>
</comment>
<keyword evidence="5" id="KW-0963">Cytoplasm</keyword>
<comment type="subunit">
    <text evidence="5">Homodimer. Interacts with FtsZ.</text>
</comment>
<reference evidence="8" key="1">
    <citation type="journal article" date="2019" name="Int. J. Syst. Evol. Microbiol.">
        <title>The Global Catalogue of Microorganisms (GCM) 10K type strain sequencing project: providing services to taxonomists for standard genome sequencing and annotation.</title>
        <authorList>
            <consortium name="The Broad Institute Genomics Platform"/>
            <consortium name="The Broad Institute Genome Sequencing Center for Infectious Disease"/>
            <person name="Wu L."/>
            <person name="Ma J."/>
        </authorList>
    </citation>
    <scope>NUCLEOTIDE SEQUENCE [LARGE SCALE GENOMIC DNA]</scope>
    <source>
        <strain evidence="8">CCM 8947</strain>
    </source>
</reference>
<evidence type="ECO:0000256" key="5">
    <source>
        <dbReference type="HAMAP-Rule" id="MF_01197"/>
    </source>
</evidence>
<evidence type="ECO:0000256" key="1">
    <source>
        <dbReference type="ARBA" id="ARBA00022618"/>
    </source>
</evidence>
<proteinExistence type="inferred from homology"/>
<dbReference type="HAMAP" id="MF_01197">
    <property type="entry name" value="SepF"/>
    <property type="match status" value="1"/>
</dbReference>
<dbReference type="RefSeq" id="WP_125696249.1">
    <property type="nucleotide sequence ID" value="NZ_JBHTOG010000039.1"/>
</dbReference>
<evidence type="ECO:0000256" key="2">
    <source>
        <dbReference type="ARBA" id="ARBA00023210"/>
    </source>
</evidence>
<gene>
    <name evidence="5" type="primary">sepF</name>
    <name evidence="7" type="ORF">ACFQ47_07580</name>
</gene>
<feature type="region of interest" description="Disordered" evidence="6">
    <location>
        <begin position="14"/>
        <end position="51"/>
    </location>
</feature>
<dbReference type="InterPro" id="IPR038594">
    <property type="entry name" value="SepF-like_sf"/>
</dbReference>
<comment type="caution">
    <text evidence="7">The sequence shown here is derived from an EMBL/GenBank/DDBJ whole genome shotgun (WGS) entry which is preliminary data.</text>
</comment>
<keyword evidence="3 5" id="KW-0131">Cell cycle</keyword>
<comment type="subcellular location">
    <subcellularLocation>
        <location evidence="5">Cytoplasm</location>
    </subcellularLocation>
    <text evidence="5">Localizes to the division site, in a FtsZ-dependent manner.</text>
</comment>
<comment type="similarity">
    <text evidence="5">Belongs to the SepF family.</text>
</comment>
<accession>A0ABW4CS05</accession>
<dbReference type="InterPro" id="IPR023052">
    <property type="entry name" value="Cell_div_SepF"/>
</dbReference>
<evidence type="ECO:0000256" key="3">
    <source>
        <dbReference type="ARBA" id="ARBA00023306"/>
    </source>
</evidence>
<dbReference type="Gene3D" id="3.30.110.150">
    <property type="entry name" value="SepF-like protein"/>
    <property type="match status" value="1"/>
</dbReference>
<dbReference type="Proteomes" id="UP001597192">
    <property type="component" value="Unassembled WGS sequence"/>
</dbReference>
<name>A0ABW4CS05_9LACO</name>
<keyword evidence="2 5" id="KW-0717">Septation</keyword>
<dbReference type="Pfam" id="PF04472">
    <property type="entry name" value="SepF"/>
    <property type="match status" value="1"/>
</dbReference>
<dbReference type="PANTHER" id="PTHR35798:SF1">
    <property type="entry name" value="CELL DIVISION PROTEIN SEPF"/>
    <property type="match status" value="1"/>
</dbReference>
<organism evidence="7 8">
    <name type="scientific">Lacticaseibacillus yichunensis</name>
    <dbReference type="NCBI Taxonomy" id="2486015"/>
    <lineage>
        <taxon>Bacteria</taxon>
        <taxon>Bacillati</taxon>
        <taxon>Bacillota</taxon>
        <taxon>Bacilli</taxon>
        <taxon>Lactobacillales</taxon>
        <taxon>Lactobacillaceae</taxon>
        <taxon>Lacticaseibacillus</taxon>
    </lineage>
</organism>
<keyword evidence="8" id="KW-1185">Reference proteome</keyword>
<evidence type="ECO:0000313" key="7">
    <source>
        <dbReference type="EMBL" id="MFD1432540.1"/>
    </source>
</evidence>
<protein>
    <recommendedName>
        <fullName evidence="5">Cell division protein SepF</fullName>
    </recommendedName>
</protein>
<evidence type="ECO:0000256" key="4">
    <source>
        <dbReference type="ARBA" id="ARBA00044936"/>
    </source>
</evidence>
<feature type="compositionally biased region" description="Acidic residues" evidence="6">
    <location>
        <begin position="17"/>
        <end position="27"/>
    </location>
</feature>
<sequence length="155" mass="17019">MALGKISNAFSKFFAMDPDEDEPEDEQPVAQQPVATEQTAPQPAAKNYRGNKVVAMKEPTEKTAKIVVYEPRIYSDAKEIGNHLLNNKAVVVNFDRIKTEEATRIVDFLTGTVFAINGEIKRVGEMIFLVTPANFQIDGSLAATLGVDADTDMDL</sequence>
<keyword evidence="1 5" id="KW-0132">Cell division</keyword>